<dbReference type="Proteomes" id="UP000324241">
    <property type="component" value="Unassembled WGS sequence"/>
</dbReference>
<evidence type="ECO:0000313" key="3">
    <source>
        <dbReference type="EMBL" id="THC87198.1"/>
    </source>
</evidence>
<keyword evidence="1" id="KW-0472">Membrane</keyword>
<reference evidence="2 5" key="2">
    <citation type="submission" date="2019-08" db="EMBL/GenBank/DDBJ databases">
        <title>The genome sequence of a newly discovered highly antifungal drug resistant Aspergillus species, Aspergillus tanneri NIH 1004.</title>
        <authorList>
            <person name="Mounaud S."/>
            <person name="Singh I."/>
            <person name="Joardar V."/>
            <person name="Pakala S."/>
            <person name="Pakala S."/>
            <person name="Venepally P."/>
            <person name="Chung J.K."/>
            <person name="Losada L."/>
            <person name="Nierman W.C."/>
        </authorList>
    </citation>
    <scope>NUCLEOTIDE SEQUENCE [LARGE SCALE GENOMIC DNA]</scope>
    <source>
        <strain evidence="2 5">NIH1004</strain>
    </source>
</reference>
<protein>
    <recommendedName>
        <fullName evidence="6">Fungal N-terminal domain-containing protein</fullName>
    </recommendedName>
</protein>
<dbReference type="VEuPathDB" id="FungiDB:EYZ11_013356"/>
<dbReference type="AlphaFoldDB" id="A0A4S3J027"/>
<evidence type="ECO:0000313" key="4">
    <source>
        <dbReference type="Proteomes" id="UP000308092"/>
    </source>
</evidence>
<dbReference type="RefSeq" id="XP_033427142.1">
    <property type="nucleotide sequence ID" value="XM_033571110.1"/>
</dbReference>
<keyword evidence="1" id="KW-1133">Transmembrane helix</keyword>
<comment type="caution">
    <text evidence="3">The sequence shown here is derived from an EMBL/GenBank/DDBJ whole genome shotgun (WGS) entry which is preliminary data.</text>
</comment>
<dbReference type="GeneID" id="54329184"/>
<evidence type="ECO:0000256" key="1">
    <source>
        <dbReference type="SAM" id="Phobius"/>
    </source>
</evidence>
<accession>A0A4S3J027</accession>
<feature type="transmembrane region" description="Helical" evidence="1">
    <location>
        <begin position="6"/>
        <end position="29"/>
    </location>
</feature>
<keyword evidence="4" id="KW-1185">Reference proteome</keyword>
<dbReference type="EMBL" id="QUQM01000004">
    <property type="protein sequence ID" value="KAA8647781.1"/>
    <property type="molecule type" value="Genomic_DNA"/>
</dbReference>
<reference evidence="3 4" key="1">
    <citation type="submission" date="2019-03" db="EMBL/GenBank/DDBJ databases">
        <title>The genome sequence of a newly discovered highly antifungal drug resistant Aspergillus species, Aspergillus tanneri NIH 1004.</title>
        <authorList>
            <person name="Mounaud S."/>
            <person name="Singh I."/>
            <person name="Joardar V."/>
            <person name="Pakala S."/>
            <person name="Pakala S."/>
            <person name="Venepally P."/>
            <person name="Hoover J."/>
            <person name="Nierman W."/>
            <person name="Chung J."/>
            <person name="Losada L."/>
        </authorList>
    </citation>
    <scope>NUCLEOTIDE SEQUENCE [LARGE SCALE GENOMIC DNA]</scope>
    <source>
        <strain evidence="3 4">NIH1004</strain>
    </source>
</reference>
<evidence type="ECO:0000313" key="2">
    <source>
        <dbReference type="EMBL" id="KAA8647781.1"/>
    </source>
</evidence>
<gene>
    <name evidence="2" type="ORF">ATNIH1004_006482</name>
    <name evidence="3" type="ORF">EYZ11_013356</name>
</gene>
<dbReference type="Proteomes" id="UP000308092">
    <property type="component" value="Unassembled WGS sequence"/>
</dbReference>
<sequence>MADPLSAAGSAVGVISLGLTVCQGVLAYYGPFKAFHEQVDEVACRIAALDGILKALQHVLTDAHVLSASETAPSAAVGIDTILDCQEGLNKLRKMLEKCDKTKQAGSSIAPKKRIDRLSYPFRRETLKALMETTSWLQANLDTSLQMLNM</sequence>
<dbReference type="OrthoDB" id="1577640at2759"/>
<name>A0A4S3J027_9EURO</name>
<dbReference type="EMBL" id="SOSA01001394">
    <property type="protein sequence ID" value="THC87198.1"/>
    <property type="molecule type" value="Genomic_DNA"/>
</dbReference>
<evidence type="ECO:0008006" key="6">
    <source>
        <dbReference type="Google" id="ProtNLM"/>
    </source>
</evidence>
<evidence type="ECO:0000313" key="5">
    <source>
        <dbReference type="Proteomes" id="UP000324241"/>
    </source>
</evidence>
<organism evidence="3 4">
    <name type="scientific">Aspergillus tanneri</name>
    <dbReference type="NCBI Taxonomy" id="1220188"/>
    <lineage>
        <taxon>Eukaryota</taxon>
        <taxon>Fungi</taxon>
        <taxon>Dikarya</taxon>
        <taxon>Ascomycota</taxon>
        <taxon>Pezizomycotina</taxon>
        <taxon>Eurotiomycetes</taxon>
        <taxon>Eurotiomycetidae</taxon>
        <taxon>Eurotiales</taxon>
        <taxon>Aspergillaceae</taxon>
        <taxon>Aspergillus</taxon>
        <taxon>Aspergillus subgen. Circumdati</taxon>
    </lineage>
</organism>
<keyword evidence="1" id="KW-0812">Transmembrane</keyword>
<proteinExistence type="predicted"/>